<gene>
    <name evidence="1" type="ORF">HNR11_002757</name>
</gene>
<name>A0A7Z0EC20_9MICC</name>
<dbReference type="AlphaFoldDB" id="A0A7Z0EC20"/>
<dbReference type="EMBL" id="JACCFQ010000002">
    <property type="protein sequence ID" value="NYJ18167.1"/>
    <property type="molecule type" value="Genomic_DNA"/>
</dbReference>
<evidence type="ECO:0000313" key="2">
    <source>
        <dbReference type="Proteomes" id="UP000560069"/>
    </source>
</evidence>
<dbReference type="Proteomes" id="UP000560069">
    <property type="component" value="Unassembled WGS sequence"/>
</dbReference>
<comment type="caution">
    <text evidence="1">The sequence shown here is derived from an EMBL/GenBank/DDBJ whole genome shotgun (WGS) entry which is preliminary data.</text>
</comment>
<evidence type="ECO:0000313" key="1">
    <source>
        <dbReference type="EMBL" id="NYJ18167.1"/>
    </source>
</evidence>
<accession>A0A7Z0EC20</accession>
<organism evidence="1 2">
    <name type="scientific">Nesterenkonia sandarakina</name>
    <dbReference type="NCBI Taxonomy" id="272918"/>
    <lineage>
        <taxon>Bacteria</taxon>
        <taxon>Bacillati</taxon>
        <taxon>Actinomycetota</taxon>
        <taxon>Actinomycetes</taxon>
        <taxon>Micrococcales</taxon>
        <taxon>Micrococcaceae</taxon>
        <taxon>Nesterenkonia</taxon>
    </lineage>
</organism>
<protein>
    <submittedName>
        <fullName evidence="1">Uncharacterized protein</fullName>
    </submittedName>
</protein>
<sequence length="117" mass="12506">MDEATAALEEQGFESWYAYAVENSGPSGGGTMLPPENETTAVFVWCEGADHGPSFSLDGEEQEVMPCSEEGQAYEVLTDSSYAGWLEIETEQGPRSAQWAFAVGGTLDDNATVDIAN</sequence>
<proteinExistence type="predicted"/>
<reference evidence="1 2" key="1">
    <citation type="submission" date="2020-07" db="EMBL/GenBank/DDBJ databases">
        <title>Sequencing the genomes of 1000 actinobacteria strains.</title>
        <authorList>
            <person name="Klenk H.-P."/>
        </authorList>
    </citation>
    <scope>NUCLEOTIDE SEQUENCE [LARGE SCALE GENOMIC DNA]</scope>
    <source>
        <strain evidence="1 2">DSM 15664</strain>
    </source>
</reference>
<keyword evidence="2" id="KW-1185">Reference proteome</keyword>